<accession>A0A9D4VDY9</accession>
<evidence type="ECO:0000256" key="1">
    <source>
        <dbReference type="SAM" id="MobiDB-lite"/>
    </source>
</evidence>
<dbReference type="Proteomes" id="UP000886520">
    <property type="component" value="Chromosome 1"/>
</dbReference>
<gene>
    <name evidence="2" type="ORF">GOP47_0000444</name>
</gene>
<keyword evidence="3" id="KW-1185">Reference proteome</keyword>
<comment type="caution">
    <text evidence="2">The sequence shown here is derived from an EMBL/GenBank/DDBJ whole genome shotgun (WGS) entry which is preliminary data.</text>
</comment>
<sequence length="153" mass="16644">MPSSQSKGEGQKEGGWVDEEETALNAGRHWQLSDEDVIATVSERGRFSKHTLQSVLKQHCEPDQRLPELRAGTGDAAVGAVLRPGDEAEPADAGQHPLAPPDLQLLQGLHQPPGRPAIQLSALHLPSETRLHNLRQHQMQPDPLGAHQLHVCV</sequence>
<evidence type="ECO:0000313" key="2">
    <source>
        <dbReference type="EMBL" id="KAI5084275.1"/>
    </source>
</evidence>
<name>A0A9D4VDY9_ADICA</name>
<proteinExistence type="predicted"/>
<evidence type="ECO:0000313" key="3">
    <source>
        <dbReference type="Proteomes" id="UP000886520"/>
    </source>
</evidence>
<organism evidence="2 3">
    <name type="scientific">Adiantum capillus-veneris</name>
    <name type="common">Maidenhair fern</name>
    <dbReference type="NCBI Taxonomy" id="13818"/>
    <lineage>
        <taxon>Eukaryota</taxon>
        <taxon>Viridiplantae</taxon>
        <taxon>Streptophyta</taxon>
        <taxon>Embryophyta</taxon>
        <taxon>Tracheophyta</taxon>
        <taxon>Polypodiopsida</taxon>
        <taxon>Polypodiidae</taxon>
        <taxon>Polypodiales</taxon>
        <taxon>Pteridineae</taxon>
        <taxon>Pteridaceae</taxon>
        <taxon>Vittarioideae</taxon>
        <taxon>Adiantum</taxon>
    </lineage>
</organism>
<reference evidence="2" key="1">
    <citation type="submission" date="2021-01" db="EMBL/GenBank/DDBJ databases">
        <title>Adiantum capillus-veneris genome.</title>
        <authorList>
            <person name="Fang Y."/>
            <person name="Liao Q."/>
        </authorList>
    </citation>
    <scope>NUCLEOTIDE SEQUENCE</scope>
    <source>
        <strain evidence="2">H3</strain>
        <tissue evidence="2">Leaf</tissue>
    </source>
</reference>
<protein>
    <submittedName>
        <fullName evidence="2">Uncharacterized protein</fullName>
    </submittedName>
</protein>
<dbReference type="EMBL" id="JABFUD020000001">
    <property type="protein sequence ID" value="KAI5084275.1"/>
    <property type="molecule type" value="Genomic_DNA"/>
</dbReference>
<feature type="region of interest" description="Disordered" evidence="1">
    <location>
        <begin position="1"/>
        <end position="28"/>
    </location>
</feature>
<dbReference type="AlphaFoldDB" id="A0A9D4VDY9"/>
<feature type="region of interest" description="Disordered" evidence="1">
    <location>
        <begin position="83"/>
        <end position="102"/>
    </location>
</feature>